<evidence type="ECO:0000313" key="2">
    <source>
        <dbReference type="EMBL" id="RAQ96362.1"/>
    </source>
</evidence>
<proteinExistence type="predicted"/>
<dbReference type="Proteomes" id="UP000248706">
    <property type="component" value="Unassembled WGS sequence"/>
</dbReference>
<name>A0A328VJL5_9CHLR</name>
<gene>
    <name evidence="2" type="ORF">A4R35_12520</name>
</gene>
<evidence type="ECO:0000259" key="1">
    <source>
        <dbReference type="PROSITE" id="PS51819"/>
    </source>
</evidence>
<dbReference type="EMBL" id="MCIF01000002">
    <property type="protein sequence ID" value="RAQ96362.1"/>
    <property type="molecule type" value="Genomic_DNA"/>
</dbReference>
<dbReference type="SUPFAM" id="SSF54593">
    <property type="entry name" value="Glyoxalase/Bleomycin resistance protein/Dihydroxybiphenyl dioxygenase"/>
    <property type="match status" value="1"/>
</dbReference>
<dbReference type="InterPro" id="IPR037523">
    <property type="entry name" value="VOC_core"/>
</dbReference>
<sequence>MTIKLEKPDYIVVYVSDMERSTAFYRDILGLPLRFSSPGWTEFETGSVRLALHRAGGQGQAQFYPGRPPAGVAHLAFVVPDIQAAYEELKARGATFSQPPEKQVTGNLIAVLHDPDGLGITLQQRLTG</sequence>
<dbReference type="PANTHER" id="PTHR21366:SF22">
    <property type="entry name" value="VOC DOMAIN-CONTAINING PROTEIN"/>
    <property type="match status" value="1"/>
</dbReference>
<dbReference type="InterPro" id="IPR004360">
    <property type="entry name" value="Glyas_Fos-R_dOase_dom"/>
</dbReference>
<dbReference type="InterPro" id="IPR050383">
    <property type="entry name" value="GlyoxalaseI/FosfomycinResist"/>
</dbReference>
<feature type="domain" description="VOC" evidence="1">
    <location>
        <begin position="7"/>
        <end position="125"/>
    </location>
</feature>
<dbReference type="AlphaFoldDB" id="A0A328VJL5"/>
<dbReference type="Pfam" id="PF00903">
    <property type="entry name" value="Glyoxalase"/>
    <property type="match status" value="1"/>
</dbReference>
<organism evidence="2 3">
    <name type="scientific">Thermogemmatispora tikiterensis</name>
    <dbReference type="NCBI Taxonomy" id="1825093"/>
    <lineage>
        <taxon>Bacteria</taxon>
        <taxon>Bacillati</taxon>
        <taxon>Chloroflexota</taxon>
        <taxon>Ktedonobacteria</taxon>
        <taxon>Thermogemmatisporales</taxon>
        <taxon>Thermogemmatisporaceae</taxon>
        <taxon>Thermogemmatispora</taxon>
    </lineage>
</organism>
<accession>A0A328VJL5</accession>
<keyword evidence="3" id="KW-1185">Reference proteome</keyword>
<reference evidence="2 3" key="1">
    <citation type="submission" date="2016-08" db="EMBL/GenBank/DDBJ databases">
        <title>Analysis of Carbohydrate Active Enzymes in Thermogemmatispora T81 Reveals Carbohydrate Degradation Ability.</title>
        <authorList>
            <person name="Tomazini A."/>
            <person name="Lal S."/>
            <person name="Stott M."/>
            <person name="Henrissat B."/>
            <person name="Polikarpov I."/>
            <person name="Sparling R."/>
            <person name="Levin D.B."/>
        </authorList>
    </citation>
    <scope>NUCLEOTIDE SEQUENCE [LARGE SCALE GENOMIC DNA]</scope>
    <source>
        <strain evidence="2 3">T81</strain>
    </source>
</reference>
<evidence type="ECO:0000313" key="3">
    <source>
        <dbReference type="Proteomes" id="UP000248706"/>
    </source>
</evidence>
<dbReference type="Gene3D" id="3.10.180.10">
    <property type="entry name" value="2,3-Dihydroxybiphenyl 1,2-Dioxygenase, domain 1"/>
    <property type="match status" value="1"/>
</dbReference>
<dbReference type="PANTHER" id="PTHR21366">
    <property type="entry name" value="GLYOXALASE FAMILY PROTEIN"/>
    <property type="match status" value="1"/>
</dbReference>
<dbReference type="PROSITE" id="PS51819">
    <property type="entry name" value="VOC"/>
    <property type="match status" value="1"/>
</dbReference>
<dbReference type="InterPro" id="IPR029068">
    <property type="entry name" value="Glyas_Bleomycin-R_OHBP_Dase"/>
</dbReference>
<protein>
    <recommendedName>
        <fullName evidence="1">VOC domain-containing protein</fullName>
    </recommendedName>
</protein>
<comment type="caution">
    <text evidence="2">The sequence shown here is derived from an EMBL/GenBank/DDBJ whole genome shotgun (WGS) entry which is preliminary data.</text>
</comment>
<dbReference type="RefSeq" id="WP_170293086.1">
    <property type="nucleotide sequence ID" value="NZ_MCIF01000002.1"/>
</dbReference>